<keyword evidence="12" id="KW-0479">Metal-binding</keyword>
<feature type="region of interest" description="Disordered" evidence="13">
    <location>
        <begin position="145"/>
        <end position="176"/>
    </location>
</feature>
<dbReference type="GO" id="GO:0003924">
    <property type="term" value="F:GTPase activity"/>
    <property type="evidence" value="ECO:0007669"/>
    <property type="project" value="InterPro"/>
</dbReference>
<evidence type="ECO:0000256" key="14">
    <source>
        <dbReference type="SAM" id="Phobius"/>
    </source>
</evidence>
<feature type="binding site" evidence="11">
    <location>
        <position position="732"/>
    </location>
    <ligand>
        <name>GTP</name>
        <dbReference type="ChEBI" id="CHEBI:37565"/>
    </ligand>
</feature>
<evidence type="ECO:0000313" key="16">
    <source>
        <dbReference type="Proteomes" id="UP000001631"/>
    </source>
</evidence>
<feature type="compositionally biased region" description="Low complexity" evidence="13">
    <location>
        <begin position="7"/>
        <end position="20"/>
    </location>
</feature>
<name>C0NKH9_AJECG</name>
<dbReference type="InterPro" id="IPR027417">
    <property type="entry name" value="P-loop_NTPase"/>
</dbReference>
<dbReference type="PROSITE" id="PS51417">
    <property type="entry name" value="ARF"/>
    <property type="match status" value="1"/>
</dbReference>
<feature type="transmembrane region" description="Helical" evidence="14">
    <location>
        <begin position="540"/>
        <end position="561"/>
    </location>
</feature>
<dbReference type="InterPro" id="IPR024156">
    <property type="entry name" value="Small_GTPase_ARF"/>
</dbReference>
<dbReference type="InterPro" id="IPR045861">
    <property type="entry name" value="CorA_cytoplasmic_dom"/>
</dbReference>
<dbReference type="GeneID" id="69036675"/>
<evidence type="ECO:0000256" key="1">
    <source>
        <dbReference type="ARBA" id="ARBA00004555"/>
    </source>
</evidence>
<feature type="binding site" evidence="11">
    <location>
        <begin position="788"/>
        <end position="791"/>
    </location>
    <ligand>
        <name>GTP</name>
        <dbReference type="ChEBI" id="CHEBI:37565"/>
    </ligand>
</feature>
<dbReference type="GO" id="GO:0016192">
    <property type="term" value="P:vesicle-mediated transport"/>
    <property type="evidence" value="ECO:0007669"/>
    <property type="project" value="UniProtKB-KW"/>
</dbReference>
<protein>
    <submittedName>
        <fullName evidence="15">ADP-ribosylation factor</fullName>
    </submittedName>
</protein>
<dbReference type="SUPFAM" id="SSF143865">
    <property type="entry name" value="CorA soluble domain-like"/>
    <property type="match status" value="1"/>
</dbReference>
<organism evidence="15 16">
    <name type="scientific">Ajellomyces capsulatus (strain G186AR / H82 / ATCC MYA-2454 / RMSCC 2432)</name>
    <name type="common">Darling's disease fungus</name>
    <name type="synonym">Histoplasma capsulatum</name>
    <dbReference type="NCBI Taxonomy" id="447093"/>
    <lineage>
        <taxon>Eukaryota</taxon>
        <taxon>Fungi</taxon>
        <taxon>Dikarya</taxon>
        <taxon>Ascomycota</taxon>
        <taxon>Pezizomycotina</taxon>
        <taxon>Eurotiomycetes</taxon>
        <taxon>Eurotiomycetidae</taxon>
        <taxon>Onygenales</taxon>
        <taxon>Ajellomycetaceae</taxon>
        <taxon>Histoplasma</taxon>
    </lineage>
</organism>
<feature type="binding site" evidence="12">
    <location>
        <position position="710"/>
    </location>
    <ligand>
        <name>Mg(2+)</name>
        <dbReference type="ChEBI" id="CHEBI:18420"/>
    </ligand>
</feature>
<evidence type="ECO:0000256" key="4">
    <source>
        <dbReference type="ARBA" id="ARBA00022707"/>
    </source>
</evidence>
<keyword evidence="8" id="KW-0333">Golgi apparatus</keyword>
<dbReference type="STRING" id="447093.C0NKH9"/>
<keyword evidence="10" id="KW-0449">Lipoprotein</keyword>
<keyword evidence="14" id="KW-0812">Transmembrane</keyword>
<dbReference type="EMBL" id="GG663366">
    <property type="protein sequence ID" value="EEH08370.1"/>
    <property type="molecule type" value="Genomic_DNA"/>
</dbReference>
<dbReference type="RefSeq" id="XP_045288851.1">
    <property type="nucleotide sequence ID" value="XM_045430708.1"/>
</dbReference>
<keyword evidence="14" id="KW-1133">Transmembrane helix</keyword>
<dbReference type="VEuPathDB" id="FungiDB:I7I50_07345"/>
<dbReference type="GO" id="GO:0005525">
    <property type="term" value="F:GTP binding"/>
    <property type="evidence" value="ECO:0007669"/>
    <property type="project" value="UniProtKB-KW"/>
</dbReference>
<dbReference type="InterPro" id="IPR005225">
    <property type="entry name" value="Small_GTP-bd"/>
</dbReference>
<dbReference type="NCBIfam" id="TIGR00231">
    <property type="entry name" value="small_GTP"/>
    <property type="match status" value="1"/>
</dbReference>
<keyword evidence="14" id="KW-0472">Membrane</keyword>
<feature type="compositionally biased region" description="Low complexity" evidence="13">
    <location>
        <begin position="167"/>
        <end position="176"/>
    </location>
</feature>
<dbReference type="SMART" id="SM00177">
    <property type="entry name" value="ARF"/>
    <property type="match status" value="1"/>
</dbReference>
<evidence type="ECO:0000313" key="15">
    <source>
        <dbReference type="EMBL" id="EEH08370.1"/>
    </source>
</evidence>
<dbReference type="GO" id="GO:0046872">
    <property type="term" value="F:metal ion binding"/>
    <property type="evidence" value="ECO:0007669"/>
    <property type="project" value="UniProtKB-KW"/>
</dbReference>
<dbReference type="Gene3D" id="3.40.50.300">
    <property type="entry name" value="P-loop containing nucleotide triphosphate hydrolases"/>
    <property type="match status" value="1"/>
</dbReference>
<reference evidence="15" key="1">
    <citation type="submission" date="2009-02" db="EMBL/GenBank/DDBJ databases">
        <title>The Genome Sequence of Ajellomyces capsulatus strain G186AR.</title>
        <authorList>
            <consortium name="The Broad Institute Genome Sequencing Platform"/>
            <person name="Champion M."/>
            <person name="Cuomo C."/>
            <person name="Ma L.-J."/>
            <person name="Henn M.R."/>
            <person name="Sil A."/>
            <person name="Goldman B."/>
            <person name="Young S.K."/>
            <person name="Kodira C.D."/>
            <person name="Zeng Q."/>
            <person name="Koehrsen M."/>
            <person name="Alvarado L."/>
            <person name="Berlin A."/>
            <person name="Borenstein D."/>
            <person name="Chen Z."/>
            <person name="Engels R."/>
            <person name="Freedman E."/>
            <person name="Gellesch M."/>
            <person name="Goldberg J."/>
            <person name="Griggs A."/>
            <person name="Gujja S."/>
            <person name="Heiman D."/>
            <person name="Hepburn T."/>
            <person name="Howarth C."/>
            <person name="Jen D."/>
            <person name="Larson L."/>
            <person name="Lewis B."/>
            <person name="Mehta T."/>
            <person name="Park D."/>
            <person name="Pearson M."/>
            <person name="Roberts A."/>
            <person name="Saif S."/>
            <person name="Shea T."/>
            <person name="Shenoy N."/>
            <person name="Sisk P."/>
            <person name="Stolte C."/>
            <person name="Sykes S."/>
            <person name="Walk T."/>
            <person name="White J."/>
            <person name="Yandava C."/>
            <person name="Klein B."/>
            <person name="McEwen J.G."/>
            <person name="Puccia R."/>
            <person name="Goldman G.H."/>
            <person name="Felipe M.S."/>
            <person name="Nino-Vega G."/>
            <person name="San-Blas G."/>
            <person name="Taylor J."/>
            <person name="Mendoza L."/>
            <person name="Galagan J."/>
            <person name="Nusbaum C."/>
            <person name="Birren B."/>
        </authorList>
    </citation>
    <scope>NUCLEOTIDE SEQUENCE</scope>
    <source>
        <strain evidence="15">G186AR</strain>
    </source>
</reference>
<dbReference type="PRINTS" id="PR00328">
    <property type="entry name" value="SAR1GTPBP"/>
</dbReference>
<dbReference type="HOGENOM" id="CLU_015417_1_0_1"/>
<dbReference type="AlphaFoldDB" id="C0NKH9"/>
<dbReference type="InterPro" id="IPR045872">
    <property type="entry name" value="Arf1-5-like"/>
</dbReference>
<keyword evidence="12" id="KW-0460">Magnesium</keyword>
<dbReference type="Proteomes" id="UP000001631">
    <property type="component" value="Unassembled WGS sequence"/>
</dbReference>
<evidence type="ECO:0000256" key="5">
    <source>
        <dbReference type="ARBA" id="ARBA00022741"/>
    </source>
</evidence>
<evidence type="ECO:0000256" key="13">
    <source>
        <dbReference type="SAM" id="MobiDB-lite"/>
    </source>
</evidence>
<evidence type="ECO:0000256" key="7">
    <source>
        <dbReference type="ARBA" id="ARBA00022927"/>
    </source>
</evidence>
<dbReference type="GO" id="GO:0015031">
    <property type="term" value="P:protein transport"/>
    <property type="evidence" value="ECO:0007669"/>
    <property type="project" value="UniProtKB-KW"/>
</dbReference>
<keyword evidence="9 11" id="KW-0342">GTP-binding</keyword>
<comment type="subcellular location">
    <subcellularLocation>
        <location evidence="1">Golgi apparatus</location>
    </subcellularLocation>
</comment>
<evidence type="ECO:0000256" key="2">
    <source>
        <dbReference type="ARBA" id="ARBA00010290"/>
    </source>
</evidence>
<gene>
    <name evidence="15" type="ORF">HCBG_03659</name>
</gene>
<keyword evidence="5 11" id="KW-0547">Nucleotide-binding</keyword>
<dbReference type="CDD" id="cd04150">
    <property type="entry name" value="Arf1_5_like"/>
    <property type="match status" value="1"/>
</dbReference>
<dbReference type="Pfam" id="PF00025">
    <property type="entry name" value="Arf"/>
    <property type="match status" value="1"/>
</dbReference>
<dbReference type="InParanoid" id="C0NKH9"/>
<evidence type="ECO:0000256" key="3">
    <source>
        <dbReference type="ARBA" id="ARBA00022448"/>
    </source>
</evidence>
<feature type="binding site" evidence="11">
    <location>
        <begin position="686"/>
        <end position="693"/>
    </location>
    <ligand>
        <name>GTP</name>
        <dbReference type="ChEBI" id="CHEBI:37565"/>
    </ligand>
</feature>
<dbReference type="VEuPathDB" id="FungiDB:I7I50_04669"/>
<feature type="region of interest" description="Disordered" evidence="13">
    <location>
        <begin position="1"/>
        <end position="25"/>
    </location>
</feature>
<dbReference type="SMART" id="SM00175">
    <property type="entry name" value="RAB"/>
    <property type="match status" value="1"/>
</dbReference>
<evidence type="ECO:0000256" key="11">
    <source>
        <dbReference type="PIRSR" id="PIRSR606689-1"/>
    </source>
</evidence>
<dbReference type="PANTHER" id="PTHR11711">
    <property type="entry name" value="ADP RIBOSYLATION FACTOR-RELATED"/>
    <property type="match status" value="1"/>
</dbReference>
<accession>C0NKH9</accession>
<dbReference type="SMART" id="SM00178">
    <property type="entry name" value="SAR"/>
    <property type="match status" value="1"/>
</dbReference>
<evidence type="ECO:0000256" key="10">
    <source>
        <dbReference type="ARBA" id="ARBA00023288"/>
    </source>
</evidence>
<feature type="binding site" evidence="12">
    <location>
        <position position="693"/>
    </location>
    <ligand>
        <name>Mg(2+)</name>
        <dbReference type="ChEBI" id="CHEBI:18420"/>
    </ligand>
</feature>
<keyword evidence="4" id="KW-0519">Myristate</keyword>
<evidence type="ECO:0000256" key="6">
    <source>
        <dbReference type="ARBA" id="ARBA00022892"/>
    </source>
</evidence>
<proteinExistence type="inferred from homology"/>
<dbReference type="GO" id="GO:0005794">
    <property type="term" value="C:Golgi apparatus"/>
    <property type="evidence" value="ECO:0007669"/>
    <property type="project" value="UniProtKB-SubCell"/>
</dbReference>
<dbReference type="InterPro" id="IPR006689">
    <property type="entry name" value="Small_GTPase_ARF/SAR"/>
</dbReference>
<dbReference type="SUPFAM" id="SSF52540">
    <property type="entry name" value="P-loop containing nucleoside triphosphate hydrolases"/>
    <property type="match status" value="1"/>
</dbReference>
<sequence length="845" mass="95073">MTTGPITNTTNNNRENTITTSHDHTPHRGVAKDYYFNITSRPQLWETFRDLDNAIHFAECRGRLIDEATQNFVVDFGNDEAHAAFDLGEEDFAALLSSKRPKSLETRWINIWSPEHQRELVQTVTSNYKISARLQAMMVSKPVTPSQDIRAVSPKLTSRDMEEPEPGSESGGKSLPASVVDLEGGYSLEGIRRAGEALSPIIGTGFNMISLSQIVDKIWHFSSVDYGEKSPILVKLTLHNAGTVISIHENPFPSPTSLNPAQRQQAVEVIRRNTNLVFSAISSQHIASENSNALITTYVRNFPNETGTAAIKTGEGPSLLFYYLFDNWPANYSLVIGREHSYSAALDQLRRRMVERAQVQLIDDLHKLGRQLAVLKRIYQSYDLIVNRVLKRQRLLREEIRNAQPVNAHHPNHQRDSNFGFDFLSSGNTWKSNGFDEMNPSELGGIQLSSAAIGRFERLLDRIRLYALSEIDECLAEKESMTFMVFNLIAVKDSQAVERLTRTTILIAKATILFLPVTLMTSYFSTEIEELQGVYTVKQYWIAFAVLLVLSALVLAIYGWAADTVEGKTIYVSFAKIPKSPVIVGLRSRYLGDKSYAYRRIPRAAKIPHSSHPLCWTSATSSPIDSWPVPSPARPPASFPRPSLKIPFLQSLPSCPLLNTAKMGMAFSKLFDRIWGKKEMRILMVGLDAAGKTTILYKLKLGEIVTTIPTIGFNVETVEYKNIQFTVWDVGGQDKIRPLWRHYFQNTQGIIFVVDSNDRDRVVEAREELQRMLNEDELRDALLLVFANKQDLPNAMSPAEITQQLGLQSLTRRAWYIQSTCATTGDGLYEGLEWLANALKKAGHE</sequence>
<evidence type="ECO:0000256" key="9">
    <source>
        <dbReference type="ARBA" id="ARBA00023134"/>
    </source>
</evidence>
<comment type="similarity">
    <text evidence="2">Belongs to the small GTPase superfamily. Arf family.</text>
</comment>
<feature type="transmembrane region" description="Helical" evidence="14">
    <location>
        <begin position="506"/>
        <end position="528"/>
    </location>
</feature>
<dbReference type="Gene3D" id="1.20.58.340">
    <property type="entry name" value="Magnesium transport protein CorA, transmembrane region"/>
    <property type="match status" value="1"/>
</dbReference>
<keyword evidence="7" id="KW-0653">Protein transport</keyword>
<keyword evidence="16" id="KW-1185">Reference proteome</keyword>
<keyword evidence="3" id="KW-0813">Transport</keyword>
<evidence type="ECO:0000256" key="12">
    <source>
        <dbReference type="PIRSR" id="PIRSR606689-2"/>
    </source>
</evidence>
<evidence type="ECO:0000256" key="8">
    <source>
        <dbReference type="ARBA" id="ARBA00023034"/>
    </source>
</evidence>
<keyword evidence="6" id="KW-0931">ER-Golgi transport</keyword>
<dbReference type="FunFam" id="3.40.50.300:FF:000024">
    <property type="entry name" value="ADP-ribosylation factor 1"/>
    <property type="match status" value="1"/>
</dbReference>